<dbReference type="Gene3D" id="3.90.190.10">
    <property type="entry name" value="Protein tyrosine phosphatase superfamily"/>
    <property type="match status" value="1"/>
</dbReference>
<evidence type="ECO:0000259" key="1">
    <source>
        <dbReference type="PROSITE" id="PS50056"/>
    </source>
</evidence>
<keyword evidence="3" id="KW-1185">Reference proteome</keyword>
<dbReference type="Pfam" id="PF00782">
    <property type="entry name" value="DSPc"/>
    <property type="match status" value="1"/>
</dbReference>
<gene>
    <name evidence="2" type="ORF">ILUMI_22281</name>
</gene>
<dbReference type="PROSITE" id="PS00383">
    <property type="entry name" value="TYR_PHOSPHATASE_1"/>
    <property type="match status" value="1"/>
</dbReference>
<dbReference type="AlphaFoldDB" id="A0A8K0CE59"/>
<sequence>MIKVVAFAITEGRVAIHCHAGLGRTGVLIACYLVYSLRVPGNDAIKYVRLRRPGSVQTRGQITCVRHFAQFILPQSITYYLKESKEKYMTEFTLQRFLKRQRIILHGYEERNFKYLPKIIHVICERILQLCGCHTNQFISSSTSITSEFLCSKLNGNIHRHESIYSISSTLSDNTPSSPDLIKIPSCNSSYACSSLPVSPSPSECEDPADSSQFSDSYSDLSTLDGDEIREEIDEQLLSENKCFQELQTQKSFEENLSPKEIYGISDVVTALLVDYENIDEQSKQIILQYEMEINSSQLGWARLKAETNMTILTVLLFEWIENLKLPVLGKENLETIVIHYKQPETCFKKIILEDAYLIEYLINFLIKIRPMPKEDQDDVLMRIVSSLTQQTIIINGKALPSDKGFRKLREGTLKCTTEFFKVLLSMIEAHHNHPEITSSPTCDNSTKDFDCSNVEQCGFH</sequence>
<feature type="domain" description="Tyrosine specific protein phosphatases" evidence="1">
    <location>
        <begin position="1"/>
        <end position="63"/>
    </location>
</feature>
<evidence type="ECO:0000313" key="3">
    <source>
        <dbReference type="Proteomes" id="UP000801492"/>
    </source>
</evidence>
<dbReference type="PROSITE" id="PS50056">
    <property type="entry name" value="TYR_PHOSPHATASE_2"/>
    <property type="match status" value="1"/>
</dbReference>
<dbReference type="OrthoDB" id="542013at2759"/>
<dbReference type="EMBL" id="VTPC01090256">
    <property type="protein sequence ID" value="KAF2883896.1"/>
    <property type="molecule type" value="Genomic_DNA"/>
</dbReference>
<protein>
    <recommendedName>
        <fullName evidence="1">Tyrosine specific protein phosphatases domain-containing protein</fullName>
    </recommendedName>
</protein>
<dbReference type="InterPro" id="IPR029021">
    <property type="entry name" value="Prot-tyrosine_phosphatase-like"/>
</dbReference>
<organism evidence="2 3">
    <name type="scientific">Ignelater luminosus</name>
    <name type="common">Cucubano</name>
    <name type="synonym">Pyrophorus luminosus</name>
    <dbReference type="NCBI Taxonomy" id="2038154"/>
    <lineage>
        <taxon>Eukaryota</taxon>
        <taxon>Metazoa</taxon>
        <taxon>Ecdysozoa</taxon>
        <taxon>Arthropoda</taxon>
        <taxon>Hexapoda</taxon>
        <taxon>Insecta</taxon>
        <taxon>Pterygota</taxon>
        <taxon>Neoptera</taxon>
        <taxon>Endopterygota</taxon>
        <taxon>Coleoptera</taxon>
        <taxon>Polyphaga</taxon>
        <taxon>Elateriformia</taxon>
        <taxon>Elateroidea</taxon>
        <taxon>Elateridae</taxon>
        <taxon>Agrypninae</taxon>
        <taxon>Pyrophorini</taxon>
        <taxon>Ignelater</taxon>
    </lineage>
</organism>
<dbReference type="InterPro" id="IPR050561">
    <property type="entry name" value="PTP"/>
</dbReference>
<dbReference type="InterPro" id="IPR000340">
    <property type="entry name" value="Dual-sp_phosphatase_cat-dom"/>
</dbReference>
<proteinExistence type="predicted"/>
<dbReference type="InterPro" id="IPR016130">
    <property type="entry name" value="Tyr_Pase_AS"/>
</dbReference>
<dbReference type="InterPro" id="IPR000387">
    <property type="entry name" value="Tyr_Pase_dom"/>
</dbReference>
<dbReference type="Proteomes" id="UP000801492">
    <property type="component" value="Unassembled WGS sequence"/>
</dbReference>
<name>A0A8K0CE59_IGNLU</name>
<dbReference type="SUPFAM" id="SSF52799">
    <property type="entry name" value="(Phosphotyrosine protein) phosphatases II"/>
    <property type="match status" value="1"/>
</dbReference>
<evidence type="ECO:0000313" key="2">
    <source>
        <dbReference type="EMBL" id="KAF2883896.1"/>
    </source>
</evidence>
<comment type="caution">
    <text evidence="2">The sequence shown here is derived from an EMBL/GenBank/DDBJ whole genome shotgun (WGS) entry which is preliminary data.</text>
</comment>
<dbReference type="PANTHER" id="PTHR23339">
    <property type="entry name" value="TYROSINE SPECIFIC PROTEIN PHOSPHATASE AND DUAL SPECIFICITY PROTEIN PHOSPHATASE"/>
    <property type="match status" value="1"/>
</dbReference>
<reference evidence="2" key="1">
    <citation type="submission" date="2019-08" db="EMBL/GenBank/DDBJ databases">
        <title>The genome of the North American firefly Photinus pyralis.</title>
        <authorList>
            <consortium name="Photinus pyralis genome working group"/>
            <person name="Fallon T.R."/>
            <person name="Sander Lower S.E."/>
            <person name="Weng J.-K."/>
        </authorList>
    </citation>
    <scope>NUCLEOTIDE SEQUENCE</scope>
    <source>
        <strain evidence="2">TRF0915ILg1</strain>
        <tissue evidence="2">Whole body</tissue>
    </source>
</reference>
<accession>A0A8K0CE59</accession>